<dbReference type="Proteomes" id="UP000694892">
    <property type="component" value="Chromosome 2L"/>
</dbReference>
<sequence>LYDVLRRDPPSSDFTIDLKHE</sequence>
<proteinExistence type="predicted"/>
<dbReference type="EMBL" id="CM004468">
    <property type="protein sequence ID" value="OCT96038.1"/>
    <property type="molecule type" value="Genomic_DNA"/>
</dbReference>
<protein>
    <submittedName>
        <fullName evidence="1">Uncharacterized protein</fullName>
    </submittedName>
</protein>
<gene>
    <name evidence="1" type="ORF">XELAEV_180137248mg</name>
</gene>
<name>A0A974DQ94_XENLA</name>
<accession>A0A974DQ94</accession>
<evidence type="ECO:0000313" key="2">
    <source>
        <dbReference type="Proteomes" id="UP000694892"/>
    </source>
</evidence>
<dbReference type="AlphaFoldDB" id="A0A974DQ94"/>
<organism evidence="1 2">
    <name type="scientific">Xenopus laevis</name>
    <name type="common">African clawed frog</name>
    <dbReference type="NCBI Taxonomy" id="8355"/>
    <lineage>
        <taxon>Eukaryota</taxon>
        <taxon>Metazoa</taxon>
        <taxon>Chordata</taxon>
        <taxon>Craniata</taxon>
        <taxon>Vertebrata</taxon>
        <taxon>Euteleostomi</taxon>
        <taxon>Amphibia</taxon>
        <taxon>Batrachia</taxon>
        <taxon>Anura</taxon>
        <taxon>Pipoidea</taxon>
        <taxon>Pipidae</taxon>
        <taxon>Xenopodinae</taxon>
        <taxon>Xenopus</taxon>
        <taxon>Xenopus</taxon>
    </lineage>
</organism>
<evidence type="ECO:0000313" key="1">
    <source>
        <dbReference type="EMBL" id="OCT96038.1"/>
    </source>
</evidence>
<feature type="non-terminal residue" evidence="1">
    <location>
        <position position="1"/>
    </location>
</feature>
<reference evidence="2" key="1">
    <citation type="journal article" date="2016" name="Nature">
        <title>Genome evolution in the allotetraploid frog Xenopus laevis.</title>
        <authorList>
            <person name="Session A.M."/>
            <person name="Uno Y."/>
            <person name="Kwon T."/>
            <person name="Chapman J.A."/>
            <person name="Toyoda A."/>
            <person name="Takahashi S."/>
            <person name="Fukui A."/>
            <person name="Hikosaka A."/>
            <person name="Suzuki A."/>
            <person name="Kondo M."/>
            <person name="van Heeringen S.J."/>
            <person name="Quigley I."/>
            <person name="Heinz S."/>
            <person name="Ogino H."/>
            <person name="Ochi H."/>
            <person name="Hellsten U."/>
            <person name="Lyons J.B."/>
            <person name="Simakov O."/>
            <person name="Putnam N."/>
            <person name="Stites J."/>
            <person name="Kuroki Y."/>
            <person name="Tanaka T."/>
            <person name="Michiue T."/>
            <person name="Watanabe M."/>
            <person name="Bogdanovic O."/>
            <person name="Lister R."/>
            <person name="Georgiou G."/>
            <person name="Paranjpe S.S."/>
            <person name="van Kruijsbergen I."/>
            <person name="Shu S."/>
            <person name="Carlson J."/>
            <person name="Kinoshita T."/>
            <person name="Ohta Y."/>
            <person name="Mawaribuchi S."/>
            <person name="Jenkins J."/>
            <person name="Grimwood J."/>
            <person name="Schmutz J."/>
            <person name="Mitros T."/>
            <person name="Mozaffari S.V."/>
            <person name="Suzuki Y."/>
            <person name="Haramoto Y."/>
            <person name="Yamamoto T.S."/>
            <person name="Takagi C."/>
            <person name="Heald R."/>
            <person name="Miller K."/>
            <person name="Haudenschild C."/>
            <person name="Kitzman J."/>
            <person name="Nakayama T."/>
            <person name="Izutsu Y."/>
            <person name="Robert J."/>
            <person name="Fortriede J."/>
            <person name="Burns K."/>
            <person name="Lotay V."/>
            <person name="Karimi K."/>
            <person name="Yasuoka Y."/>
            <person name="Dichmann D.S."/>
            <person name="Flajnik M.F."/>
            <person name="Houston D.W."/>
            <person name="Shendure J."/>
            <person name="DuPasquier L."/>
            <person name="Vize P.D."/>
            <person name="Zorn A.M."/>
            <person name="Ito M."/>
            <person name="Marcotte E.M."/>
            <person name="Wallingford J.B."/>
            <person name="Ito Y."/>
            <person name="Asashima M."/>
            <person name="Ueno N."/>
            <person name="Matsuda Y."/>
            <person name="Veenstra G.J."/>
            <person name="Fujiyama A."/>
            <person name="Harland R.M."/>
            <person name="Taira M."/>
            <person name="Rokhsar D.S."/>
        </authorList>
    </citation>
    <scope>NUCLEOTIDE SEQUENCE [LARGE SCALE GENOMIC DNA]</scope>
    <source>
        <strain evidence="2">J</strain>
    </source>
</reference>
<feature type="non-terminal residue" evidence="1">
    <location>
        <position position="21"/>
    </location>
</feature>